<dbReference type="Ensembl" id="ENSAOWT00000011959.1">
    <property type="protein sequence ID" value="ENSAOWP00000010521.1"/>
    <property type="gene ID" value="ENSAOWG00000007243.1"/>
</dbReference>
<evidence type="ECO:0000256" key="1">
    <source>
        <dbReference type="ARBA" id="ARBA00004251"/>
    </source>
</evidence>
<name>A0A8B9S7N4_APTOW</name>
<keyword evidence="12" id="KW-0449">Lipoprotein</keyword>
<keyword evidence="18" id="KW-1185">Reference proteome</keyword>
<keyword evidence="11" id="KW-0325">Glycoprotein</keyword>
<evidence type="ECO:0000256" key="5">
    <source>
        <dbReference type="ARBA" id="ARBA00022859"/>
    </source>
</evidence>
<dbReference type="PANTHER" id="PTHR10441:SF2">
    <property type="entry name" value="T-CELL SURFACE GLYCOPROTEIN CD8 ALPHA CHAIN"/>
    <property type="match status" value="1"/>
</dbReference>
<dbReference type="InterPro" id="IPR013106">
    <property type="entry name" value="Ig_V-set"/>
</dbReference>
<dbReference type="Proteomes" id="UP000694424">
    <property type="component" value="Unplaced"/>
</dbReference>
<evidence type="ECO:0000256" key="8">
    <source>
        <dbReference type="ARBA" id="ARBA00023136"/>
    </source>
</evidence>
<evidence type="ECO:0000256" key="14">
    <source>
        <dbReference type="SAM" id="MobiDB-lite"/>
    </source>
</evidence>
<evidence type="ECO:0000256" key="7">
    <source>
        <dbReference type="ARBA" id="ARBA00023130"/>
    </source>
</evidence>
<dbReference type="Pfam" id="PF07686">
    <property type="entry name" value="V-set"/>
    <property type="match status" value="1"/>
</dbReference>
<evidence type="ECO:0000313" key="17">
    <source>
        <dbReference type="Ensembl" id="ENSAOWP00000010521.1"/>
    </source>
</evidence>
<dbReference type="AlphaFoldDB" id="A0A8B9S7N4"/>
<evidence type="ECO:0000256" key="10">
    <source>
        <dbReference type="ARBA" id="ARBA00023157"/>
    </source>
</evidence>
<evidence type="ECO:0000256" key="3">
    <source>
        <dbReference type="ARBA" id="ARBA00022692"/>
    </source>
</evidence>
<dbReference type="InterPro" id="IPR013783">
    <property type="entry name" value="Ig-like_fold"/>
</dbReference>
<dbReference type="FunFam" id="2.60.40.10:FF:001514">
    <property type="entry name" value="CD8 alpha chain"/>
    <property type="match status" value="1"/>
</dbReference>
<keyword evidence="13" id="KW-0393">Immunoglobulin domain</keyword>
<evidence type="ECO:0000256" key="13">
    <source>
        <dbReference type="ARBA" id="ARBA00023319"/>
    </source>
</evidence>
<evidence type="ECO:0000259" key="16">
    <source>
        <dbReference type="PROSITE" id="PS50835"/>
    </source>
</evidence>
<organism evidence="17 18">
    <name type="scientific">Apteryx owenii</name>
    <name type="common">Little spotted kiwi</name>
    <dbReference type="NCBI Taxonomy" id="8824"/>
    <lineage>
        <taxon>Eukaryota</taxon>
        <taxon>Metazoa</taxon>
        <taxon>Chordata</taxon>
        <taxon>Craniata</taxon>
        <taxon>Vertebrata</taxon>
        <taxon>Euteleostomi</taxon>
        <taxon>Archelosauria</taxon>
        <taxon>Archosauria</taxon>
        <taxon>Dinosauria</taxon>
        <taxon>Saurischia</taxon>
        <taxon>Theropoda</taxon>
        <taxon>Coelurosauria</taxon>
        <taxon>Aves</taxon>
        <taxon>Palaeognathae</taxon>
        <taxon>Apterygiformes</taxon>
        <taxon>Apterygidae</taxon>
        <taxon>Apteryx</taxon>
    </lineage>
</organism>
<keyword evidence="8" id="KW-0472">Membrane</keyword>
<feature type="signal peptide" evidence="15">
    <location>
        <begin position="1"/>
        <end position="22"/>
    </location>
</feature>
<evidence type="ECO:0000256" key="2">
    <source>
        <dbReference type="ARBA" id="ARBA00022475"/>
    </source>
</evidence>
<dbReference type="InterPro" id="IPR036179">
    <property type="entry name" value="Ig-like_dom_sf"/>
</dbReference>
<feature type="compositionally biased region" description="Low complexity" evidence="14">
    <location>
        <begin position="145"/>
        <end position="159"/>
    </location>
</feature>
<comment type="subcellular location">
    <subcellularLocation>
        <location evidence="1">Cell membrane</location>
        <topology evidence="1">Single-pass type I membrane protein</topology>
    </subcellularLocation>
</comment>
<evidence type="ECO:0000256" key="12">
    <source>
        <dbReference type="ARBA" id="ARBA00023288"/>
    </source>
</evidence>
<keyword evidence="6" id="KW-1133">Transmembrane helix</keyword>
<keyword evidence="9" id="KW-0564">Palmitate</keyword>
<sequence length="291" mass="32028">MARSPSLLFLLSLGLCCCGIQGQKDMMTARFRDSKITHPQLRQRLELECMPVDKDSGVSWIRQDKDGTLHFIVFISTLSRTTFQGNRDTSTRFEATKDSRTSRLVMKSFSEQDQGNYFCLINSNQVLYFSTRLPVFLPVRTTKAPTTTAPTTQSSITKTEPCLKTPAPGNGAAGRESEGAGLCRAPLGPRAGHPPRVLLGHVRSSYVLPGQQWCLGAEEPSAKPVLTEGVLGTGGEGRSFRLYQPELAQGHVQMRGLKFKPLFYSTAERLRVTSDALACTSRQGTLRRGRG</sequence>
<dbReference type="SUPFAM" id="SSF48726">
    <property type="entry name" value="Immunoglobulin"/>
    <property type="match status" value="1"/>
</dbReference>
<dbReference type="GO" id="GO:0007166">
    <property type="term" value="P:cell surface receptor signaling pathway"/>
    <property type="evidence" value="ECO:0007669"/>
    <property type="project" value="TreeGrafter"/>
</dbReference>
<keyword evidence="3" id="KW-0812">Transmembrane</keyword>
<feature type="region of interest" description="Disordered" evidence="14">
    <location>
        <begin position="145"/>
        <end position="180"/>
    </location>
</feature>
<dbReference type="GO" id="GO:0009897">
    <property type="term" value="C:external side of plasma membrane"/>
    <property type="evidence" value="ECO:0007669"/>
    <property type="project" value="TreeGrafter"/>
</dbReference>
<dbReference type="InterPro" id="IPR015468">
    <property type="entry name" value="CD8_asu"/>
</dbReference>
<dbReference type="InterPro" id="IPR007110">
    <property type="entry name" value="Ig-like_dom"/>
</dbReference>
<evidence type="ECO:0000256" key="15">
    <source>
        <dbReference type="SAM" id="SignalP"/>
    </source>
</evidence>
<dbReference type="PROSITE" id="PS50835">
    <property type="entry name" value="IG_LIKE"/>
    <property type="match status" value="1"/>
</dbReference>
<reference evidence="17" key="1">
    <citation type="submission" date="2025-08" db="UniProtKB">
        <authorList>
            <consortium name="Ensembl"/>
        </authorList>
    </citation>
    <scope>IDENTIFICATION</scope>
</reference>
<keyword evidence="2" id="KW-1003">Cell membrane</keyword>
<feature type="chain" id="PRO_5034279546" description="Ig-like domain-containing protein" evidence="15">
    <location>
        <begin position="23"/>
        <end position="291"/>
    </location>
</feature>
<evidence type="ECO:0000256" key="9">
    <source>
        <dbReference type="ARBA" id="ARBA00023139"/>
    </source>
</evidence>
<reference evidence="17" key="2">
    <citation type="submission" date="2025-09" db="UniProtKB">
        <authorList>
            <consortium name="Ensembl"/>
        </authorList>
    </citation>
    <scope>IDENTIFICATION</scope>
</reference>
<accession>A0A8B9S7N4</accession>
<keyword evidence="5" id="KW-0391">Immunity</keyword>
<keyword evidence="7" id="KW-1064">Adaptive immunity</keyword>
<feature type="domain" description="Ig-like" evidence="16">
    <location>
        <begin position="5"/>
        <end position="130"/>
    </location>
</feature>
<evidence type="ECO:0000256" key="6">
    <source>
        <dbReference type="ARBA" id="ARBA00022989"/>
    </source>
</evidence>
<evidence type="ECO:0000313" key="18">
    <source>
        <dbReference type="Proteomes" id="UP000694424"/>
    </source>
</evidence>
<dbReference type="GO" id="GO:0002456">
    <property type="term" value="P:T cell mediated immunity"/>
    <property type="evidence" value="ECO:0007669"/>
    <property type="project" value="TreeGrafter"/>
</dbReference>
<protein>
    <recommendedName>
        <fullName evidence="16">Ig-like domain-containing protein</fullName>
    </recommendedName>
</protein>
<dbReference type="GO" id="GO:0045065">
    <property type="term" value="P:cytotoxic T cell differentiation"/>
    <property type="evidence" value="ECO:0007669"/>
    <property type="project" value="TreeGrafter"/>
</dbReference>
<proteinExistence type="predicted"/>
<evidence type="ECO:0000256" key="4">
    <source>
        <dbReference type="ARBA" id="ARBA00022729"/>
    </source>
</evidence>
<evidence type="ECO:0000256" key="11">
    <source>
        <dbReference type="ARBA" id="ARBA00023180"/>
    </source>
</evidence>
<keyword evidence="4 15" id="KW-0732">Signal</keyword>
<dbReference type="Gene3D" id="2.60.40.10">
    <property type="entry name" value="Immunoglobulins"/>
    <property type="match status" value="1"/>
</dbReference>
<dbReference type="PANTHER" id="PTHR10441">
    <property type="entry name" value="CD8 ALPHA CHAIN"/>
    <property type="match status" value="1"/>
</dbReference>
<keyword evidence="10" id="KW-1015">Disulfide bond</keyword>